<keyword evidence="4 6" id="KW-1133">Transmembrane helix</keyword>
<keyword evidence="3 6" id="KW-0812">Transmembrane</keyword>
<keyword evidence="5 6" id="KW-0472">Membrane</keyword>
<comment type="subcellular location">
    <subcellularLocation>
        <location evidence="1">Cell membrane</location>
        <topology evidence="1">Multi-pass membrane protein</topology>
    </subcellularLocation>
</comment>
<dbReference type="AlphaFoldDB" id="A0A1J1IYU5"/>
<name>A0A1J1IYU5_9DIPT</name>
<protein>
    <submittedName>
        <fullName evidence="7">CLUMA_CG018522, isoform A</fullName>
    </submittedName>
</protein>
<evidence type="ECO:0000313" key="7">
    <source>
        <dbReference type="EMBL" id="CRL05264.1"/>
    </source>
</evidence>
<sequence length="170" mass="20086">MVQHKLIDTSISNAYHLSILTMLKETSFDLWHLTELINNRFAYEMLLSVVTKLAVFVIDIYWVYIRILHAVFNYHFIRIISCLYHYVAASLLCVHPLVSLIGIFYSCNKAVNEYKNISFALHQTSTYNIKSDFHFKKVQKFSLQLMSLKLQFTVKGFFEVTNRTLQEKRF</sequence>
<evidence type="ECO:0000256" key="1">
    <source>
        <dbReference type="ARBA" id="ARBA00004651"/>
    </source>
</evidence>
<reference evidence="7 8" key="1">
    <citation type="submission" date="2015-04" db="EMBL/GenBank/DDBJ databases">
        <authorList>
            <person name="Syromyatnikov M.Y."/>
            <person name="Popov V.N."/>
        </authorList>
    </citation>
    <scope>NUCLEOTIDE SEQUENCE [LARGE SCALE GENOMIC DNA]</scope>
</reference>
<evidence type="ECO:0000313" key="8">
    <source>
        <dbReference type="Proteomes" id="UP000183832"/>
    </source>
</evidence>
<accession>A0A1J1IYU5</accession>
<organism evidence="7 8">
    <name type="scientific">Clunio marinus</name>
    <dbReference type="NCBI Taxonomy" id="568069"/>
    <lineage>
        <taxon>Eukaryota</taxon>
        <taxon>Metazoa</taxon>
        <taxon>Ecdysozoa</taxon>
        <taxon>Arthropoda</taxon>
        <taxon>Hexapoda</taxon>
        <taxon>Insecta</taxon>
        <taxon>Pterygota</taxon>
        <taxon>Neoptera</taxon>
        <taxon>Endopterygota</taxon>
        <taxon>Diptera</taxon>
        <taxon>Nematocera</taxon>
        <taxon>Chironomoidea</taxon>
        <taxon>Chironomidae</taxon>
        <taxon>Clunio</taxon>
    </lineage>
</organism>
<dbReference type="Proteomes" id="UP000183832">
    <property type="component" value="Unassembled WGS sequence"/>
</dbReference>
<keyword evidence="8" id="KW-1185">Reference proteome</keyword>
<keyword evidence="2" id="KW-1003">Cell membrane</keyword>
<dbReference type="EMBL" id="CVRI01000064">
    <property type="protein sequence ID" value="CRL05264.1"/>
    <property type="molecule type" value="Genomic_DNA"/>
</dbReference>
<feature type="transmembrane region" description="Helical" evidence="6">
    <location>
        <begin position="83"/>
        <end position="105"/>
    </location>
</feature>
<dbReference type="InterPro" id="IPR013604">
    <property type="entry name" value="7TM_chemorcpt"/>
</dbReference>
<evidence type="ECO:0000256" key="4">
    <source>
        <dbReference type="ARBA" id="ARBA00022989"/>
    </source>
</evidence>
<dbReference type="GO" id="GO:0050909">
    <property type="term" value="P:sensory perception of taste"/>
    <property type="evidence" value="ECO:0007669"/>
    <property type="project" value="InterPro"/>
</dbReference>
<gene>
    <name evidence="7" type="ORF">CLUMA_CG018522</name>
</gene>
<proteinExistence type="predicted"/>
<evidence type="ECO:0000256" key="5">
    <source>
        <dbReference type="ARBA" id="ARBA00023136"/>
    </source>
</evidence>
<evidence type="ECO:0000256" key="3">
    <source>
        <dbReference type="ARBA" id="ARBA00022692"/>
    </source>
</evidence>
<dbReference type="GO" id="GO:0005886">
    <property type="term" value="C:plasma membrane"/>
    <property type="evidence" value="ECO:0007669"/>
    <property type="project" value="UniProtKB-SubCell"/>
</dbReference>
<evidence type="ECO:0000256" key="2">
    <source>
        <dbReference type="ARBA" id="ARBA00022475"/>
    </source>
</evidence>
<evidence type="ECO:0000256" key="6">
    <source>
        <dbReference type="SAM" id="Phobius"/>
    </source>
</evidence>
<feature type="transmembrane region" description="Helical" evidence="6">
    <location>
        <begin position="41"/>
        <end position="62"/>
    </location>
</feature>
<dbReference type="Pfam" id="PF08395">
    <property type="entry name" value="7tm_7"/>
    <property type="match status" value="1"/>
</dbReference>